<feature type="non-terminal residue" evidence="2">
    <location>
        <position position="1"/>
    </location>
</feature>
<feature type="compositionally biased region" description="Polar residues" evidence="1">
    <location>
        <begin position="216"/>
        <end position="234"/>
    </location>
</feature>
<feature type="compositionally biased region" description="Polar residues" evidence="1">
    <location>
        <begin position="285"/>
        <end position="294"/>
    </location>
</feature>
<name>A0A147BI45_IXORI</name>
<proteinExistence type="predicted"/>
<dbReference type="AlphaFoldDB" id="A0A147BI45"/>
<dbReference type="EMBL" id="GEGO01004948">
    <property type="protein sequence ID" value="JAR90456.1"/>
    <property type="molecule type" value="Transcribed_RNA"/>
</dbReference>
<reference evidence="2" key="1">
    <citation type="journal article" date="2018" name="PLoS Negl. Trop. Dis.">
        <title>Sialome diversity of ticks revealed by RNAseq of single tick salivary glands.</title>
        <authorList>
            <person name="Perner J."/>
            <person name="Kropackova S."/>
            <person name="Kopacek P."/>
            <person name="Ribeiro J.M."/>
        </authorList>
    </citation>
    <scope>NUCLEOTIDE SEQUENCE</scope>
    <source>
        <strain evidence="2">Siblings of single egg batch collected in Ceske Budejovice</strain>
        <tissue evidence="2">Salivary glands</tissue>
    </source>
</reference>
<feature type="compositionally biased region" description="Polar residues" evidence="1">
    <location>
        <begin position="243"/>
        <end position="255"/>
    </location>
</feature>
<feature type="compositionally biased region" description="Polar residues" evidence="1">
    <location>
        <begin position="308"/>
        <end position="318"/>
    </location>
</feature>
<evidence type="ECO:0000313" key="2">
    <source>
        <dbReference type="EMBL" id="JAR90456.1"/>
    </source>
</evidence>
<protein>
    <submittedName>
        <fullName evidence="2">Putative tick transposon</fullName>
    </submittedName>
</protein>
<evidence type="ECO:0000256" key="1">
    <source>
        <dbReference type="SAM" id="MobiDB-lite"/>
    </source>
</evidence>
<organism evidence="2">
    <name type="scientific">Ixodes ricinus</name>
    <name type="common">Common tick</name>
    <name type="synonym">Acarus ricinus</name>
    <dbReference type="NCBI Taxonomy" id="34613"/>
    <lineage>
        <taxon>Eukaryota</taxon>
        <taxon>Metazoa</taxon>
        <taxon>Ecdysozoa</taxon>
        <taxon>Arthropoda</taxon>
        <taxon>Chelicerata</taxon>
        <taxon>Arachnida</taxon>
        <taxon>Acari</taxon>
        <taxon>Parasitiformes</taxon>
        <taxon>Ixodida</taxon>
        <taxon>Ixodoidea</taxon>
        <taxon>Ixodidae</taxon>
        <taxon>Ixodinae</taxon>
        <taxon>Ixodes</taxon>
    </lineage>
</organism>
<sequence>PEGIHEVRFNSRLNVIAVDTRNGEATKTLLNLKALCGIPVMSYSPLAGTTVNGMIQEVDRELSNEEITSHLRSDIKVGAVRRLGKTSTVKVTFRGKILPTHVLLGHVRHPVHPFQERPIQCLNCFGFGHKRVTCKRPKKCERCGKPHESTDITCQSMPAKCVNCGQEHEATARFCSKRKKLGEIQAYSKSNSVGFHAAKSALEYGRHFPEMDSTRADNNTTKEPNVTELKNSGEQDMEETSKDVTTSSLYTTVVKQTKPKSHATQKDCQGSSPHDKQRSDMPAASTLQASQTFPAPTARPQPCHSKDTNAQPTTSFGDSSPEWMSFVKAAVKIALSLLKSIESTWAKTLTTIIQAVLPLLEGC</sequence>
<accession>A0A147BI45</accession>
<feature type="region of interest" description="Disordered" evidence="1">
    <location>
        <begin position="209"/>
        <end position="319"/>
    </location>
</feature>